<dbReference type="Proteomes" id="UP000634136">
    <property type="component" value="Unassembled WGS sequence"/>
</dbReference>
<keyword evidence="2" id="KW-1185">Reference proteome</keyword>
<name>A0A834WPP1_9FABA</name>
<evidence type="ECO:0000313" key="1">
    <source>
        <dbReference type="EMBL" id="KAF7830002.1"/>
    </source>
</evidence>
<evidence type="ECO:0000313" key="2">
    <source>
        <dbReference type="Proteomes" id="UP000634136"/>
    </source>
</evidence>
<dbReference type="AlphaFoldDB" id="A0A834WPP1"/>
<gene>
    <name evidence="1" type="ORF">G2W53_012335</name>
</gene>
<organism evidence="1 2">
    <name type="scientific">Senna tora</name>
    <dbReference type="NCBI Taxonomy" id="362788"/>
    <lineage>
        <taxon>Eukaryota</taxon>
        <taxon>Viridiplantae</taxon>
        <taxon>Streptophyta</taxon>
        <taxon>Embryophyta</taxon>
        <taxon>Tracheophyta</taxon>
        <taxon>Spermatophyta</taxon>
        <taxon>Magnoliopsida</taxon>
        <taxon>eudicotyledons</taxon>
        <taxon>Gunneridae</taxon>
        <taxon>Pentapetalae</taxon>
        <taxon>rosids</taxon>
        <taxon>fabids</taxon>
        <taxon>Fabales</taxon>
        <taxon>Fabaceae</taxon>
        <taxon>Caesalpinioideae</taxon>
        <taxon>Cassia clade</taxon>
        <taxon>Senna</taxon>
    </lineage>
</organism>
<dbReference type="EMBL" id="JAAIUW010000005">
    <property type="protein sequence ID" value="KAF7830002.1"/>
    <property type="molecule type" value="Genomic_DNA"/>
</dbReference>
<proteinExistence type="predicted"/>
<reference evidence="1" key="1">
    <citation type="submission" date="2020-09" db="EMBL/GenBank/DDBJ databases">
        <title>Genome-Enabled Discovery of Anthraquinone Biosynthesis in Senna tora.</title>
        <authorList>
            <person name="Kang S.-H."/>
            <person name="Pandey R.P."/>
            <person name="Lee C.-M."/>
            <person name="Sim J.-S."/>
            <person name="Jeong J.-T."/>
            <person name="Choi B.-S."/>
            <person name="Jung M."/>
            <person name="Ginzburg D."/>
            <person name="Zhao K."/>
            <person name="Won S.Y."/>
            <person name="Oh T.-J."/>
            <person name="Yu Y."/>
            <person name="Kim N.-H."/>
            <person name="Lee O.R."/>
            <person name="Lee T.-H."/>
            <person name="Bashyal P."/>
            <person name="Kim T.-S."/>
            <person name="Lee W.-H."/>
            <person name="Kawkins C."/>
            <person name="Kim C.-K."/>
            <person name="Kim J.S."/>
            <person name="Ahn B.O."/>
            <person name="Rhee S.Y."/>
            <person name="Sohng J.K."/>
        </authorList>
    </citation>
    <scope>NUCLEOTIDE SEQUENCE</scope>
    <source>
        <tissue evidence="1">Leaf</tissue>
    </source>
</reference>
<accession>A0A834WPP1</accession>
<sequence length="241" mass="26591">MFFEALEPADCKLLILEASAQPELLPRQEDKGGSKFSFLAVLKFIFLDPLLSMEAEFPLFKESMQSVSAVADAALAILPAEYRFLVASRFFGVRWKRVINSIIFNPFRIKSLIPETRRHEKPSTESTKLANFGDDEMVTPILPSLELTEASSDDSLATAEDENPENELLDNSELESVMFPSARGSTLLLSSFLNETSGDELVTGNGDFLETVLDHVPSKSDCSATFWPSTTSSPWNVLLGG</sequence>
<comment type="caution">
    <text evidence="1">The sequence shown here is derived from an EMBL/GenBank/DDBJ whole genome shotgun (WGS) entry which is preliminary data.</text>
</comment>
<protein>
    <submittedName>
        <fullName evidence="1">Uncharacterized protein</fullName>
    </submittedName>
</protein>